<proteinExistence type="predicted"/>
<sequence length="29" mass="3335">MNICFAPPNPQCSQFASRFLAKWGPWSYS</sequence>
<protein>
    <submittedName>
        <fullName evidence="1">Uncharacterized protein</fullName>
    </submittedName>
</protein>
<dbReference type="EMBL" id="GGEC01058125">
    <property type="protein sequence ID" value="MBX38609.1"/>
    <property type="molecule type" value="Transcribed_RNA"/>
</dbReference>
<name>A0A2P2N7Z2_RHIMU</name>
<evidence type="ECO:0000313" key="1">
    <source>
        <dbReference type="EMBL" id="MBX38609.1"/>
    </source>
</evidence>
<organism evidence="1">
    <name type="scientific">Rhizophora mucronata</name>
    <name type="common">Asiatic mangrove</name>
    <dbReference type="NCBI Taxonomy" id="61149"/>
    <lineage>
        <taxon>Eukaryota</taxon>
        <taxon>Viridiplantae</taxon>
        <taxon>Streptophyta</taxon>
        <taxon>Embryophyta</taxon>
        <taxon>Tracheophyta</taxon>
        <taxon>Spermatophyta</taxon>
        <taxon>Magnoliopsida</taxon>
        <taxon>eudicotyledons</taxon>
        <taxon>Gunneridae</taxon>
        <taxon>Pentapetalae</taxon>
        <taxon>rosids</taxon>
        <taxon>fabids</taxon>
        <taxon>Malpighiales</taxon>
        <taxon>Rhizophoraceae</taxon>
        <taxon>Rhizophora</taxon>
    </lineage>
</organism>
<dbReference type="AlphaFoldDB" id="A0A2P2N7Z2"/>
<accession>A0A2P2N7Z2</accession>
<reference evidence="1" key="1">
    <citation type="submission" date="2018-02" db="EMBL/GenBank/DDBJ databases">
        <title>Rhizophora mucronata_Transcriptome.</title>
        <authorList>
            <person name="Meera S.P."/>
            <person name="Sreeshan A."/>
            <person name="Augustine A."/>
        </authorList>
    </citation>
    <scope>NUCLEOTIDE SEQUENCE</scope>
    <source>
        <tissue evidence="1">Leaf</tissue>
    </source>
</reference>